<dbReference type="eggNOG" id="COG1216">
    <property type="taxonomic scope" value="Bacteria"/>
</dbReference>
<dbReference type="STRING" id="644282.Deba_1006"/>
<name>E1QFP0_DESB2</name>
<evidence type="ECO:0000313" key="3">
    <source>
        <dbReference type="Proteomes" id="UP000009047"/>
    </source>
</evidence>
<feature type="domain" description="Glycosyltransferase 2-like" evidence="1">
    <location>
        <begin position="18"/>
        <end position="143"/>
    </location>
</feature>
<dbReference type="CDD" id="cd04186">
    <property type="entry name" value="GT_2_like_c"/>
    <property type="match status" value="1"/>
</dbReference>
<reference evidence="2 3" key="1">
    <citation type="journal article" date="2010" name="Stand. Genomic Sci.">
        <title>Complete genome sequence of Desulfarculus baarsii type strain (2st14).</title>
        <authorList>
            <person name="Sun H."/>
            <person name="Spring S."/>
            <person name="Lapidus A."/>
            <person name="Davenport K."/>
            <person name="Del Rio T.G."/>
            <person name="Tice H."/>
            <person name="Nolan M."/>
            <person name="Copeland A."/>
            <person name="Cheng J.F."/>
            <person name="Lucas S."/>
            <person name="Tapia R."/>
            <person name="Goodwin L."/>
            <person name="Pitluck S."/>
            <person name="Ivanova N."/>
            <person name="Pagani I."/>
            <person name="Mavromatis K."/>
            <person name="Ovchinnikova G."/>
            <person name="Pati A."/>
            <person name="Chen A."/>
            <person name="Palaniappan K."/>
            <person name="Hauser L."/>
            <person name="Chang Y.J."/>
            <person name="Jeffries C.D."/>
            <person name="Detter J.C."/>
            <person name="Han C."/>
            <person name="Rohde M."/>
            <person name="Brambilla E."/>
            <person name="Goker M."/>
            <person name="Woyke T."/>
            <person name="Bristow J."/>
            <person name="Eisen J.A."/>
            <person name="Markowitz V."/>
            <person name="Hugenholtz P."/>
            <person name="Kyrpides N.C."/>
            <person name="Klenk H.P."/>
            <person name="Land M."/>
        </authorList>
    </citation>
    <scope>NUCLEOTIDE SEQUENCE [LARGE SCALE GENOMIC DNA]</scope>
    <source>
        <strain evidence="3">ATCC 33931 / DSM 2075 / LMG 7858 / VKM B-1802 / 2st14</strain>
    </source>
</reference>
<evidence type="ECO:0000259" key="1">
    <source>
        <dbReference type="Pfam" id="PF00535"/>
    </source>
</evidence>
<sequence>MTQSDIATKSVQPAYDVSIIIPVFNRAAFTLRCLQTLAQNSDGPSYEVIIVDNASTDGTAALLAGLGGDVTVISNQHNLGFAKACNQGAQAARSGNLLFLNNDTEPQAGWLPPLLEVLARERRAAVVGARLIYPHGNRVQHAGVAFRPNGAPYHIFQGLDAEHPVVNTPERFQAVTGACLLIRAEAFFAAGMFDEAFVNGFEDIDLCLKVGRMGWTIHYEPRGKVLHHEGISPGRKAHDVPNMLLFMERWAGVVEPDENRHYAKLGLRLSYNDDFTRCTIHHLLDPSRTRTISLDQGGRADERPGV</sequence>
<keyword evidence="2" id="KW-0808">Transferase</keyword>
<dbReference type="EMBL" id="CP002085">
    <property type="protein sequence ID" value="ADK84376.1"/>
    <property type="molecule type" value="Genomic_DNA"/>
</dbReference>
<proteinExistence type="predicted"/>
<dbReference type="AlphaFoldDB" id="E1QFP0"/>
<dbReference type="Gene3D" id="3.90.550.10">
    <property type="entry name" value="Spore Coat Polysaccharide Biosynthesis Protein SpsA, Chain A"/>
    <property type="match status" value="1"/>
</dbReference>
<gene>
    <name evidence="2" type="ordered locus">Deba_1006</name>
</gene>
<evidence type="ECO:0000313" key="2">
    <source>
        <dbReference type="EMBL" id="ADK84376.1"/>
    </source>
</evidence>
<dbReference type="GO" id="GO:0016740">
    <property type="term" value="F:transferase activity"/>
    <property type="evidence" value="ECO:0007669"/>
    <property type="project" value="UniProtKB-KW"/>
</dbReference>
<keyword evidence="3" id="KW-1185">Reference proteome</keyword>
<dbReference type="Pfam" id="PF00535">
    <property type="entry name" value="Glycos_transf_2"/>
    <property type="match status" value="1"/>
</dbReference>
<dbReference type="KEGG" id="dbr:Deba_1006"/>
<dbReference type="PANTHER" id="PTHR43179:SF7">
    <property type="entry name" value="RHAMNOSYLTRANSFERASE WBBL"/>
    <property type="match status" value="1"/>
</dbReference>
<dbReference type="PANTHER" id="PTHR43179">
    <property type="entry name" value="RHAMNOSYLTRANSFERASE WBBL"/>
    <property type="match status" value="1"/>
</dbReference>
<accession>E1QFP0</accession>
<dbReference type="Proteomes" id="UP000009047">
    <property type="component" value="Chromosome"/>
</dbReference>
<dbReference type="HOGENOM" id="CLU_023845_7_0_7"/>
<organism evidence="2 3">
    <name type="scientific">Desulfarculus baarsii (strain ATCC 33931 / DSM 2075 / LMG 7858 / VKM B-1802 / 2st14)</name>
    <dbReference type="NCBI Taxonomy" id="644282"/>
    <lineage>
        <taxon>Bacteria</taxon>
        <taxon>Pseudomonadati</taxon>
        <taxon>Thermodesulfobacteriota</taxon>
        <taxon>Desulfarculia</taxon>
        <taxon>Desulfarculales</taxon>
        <taxon>Desulfarculaceae</taxon>
        <taxon>Desulfarculus</taxon>
    </lineage>
</organism>
<dbReference type="InterPro" id="IPR001173">
    <property type="entry name" value="Glyco_trans_2-like"/>
</dbReference>
<dbReference type="InterPro" id="IPR029044">
    <property type="entry name" value="Nucleotide-diphossugar_trans"/>
</dbReference>
<dbReference type="CAZy" id="GT2">
    <property type="family name" value="Glycosyltransferase Family 2"/>
</dbReference>
<protein>
    <submittedName>
        <fullName evidence="2">Glycosyl transferase family 2</fullName>
    </submittedName>
</protein>
<dbReference type="SUPFAM" id="SSF53448">
    <property type="entry name" value="Nucleotide-diphospho-sugar transferases"/>
    <property type="match status" value="1"/>
</dbReference>